<comment type="caution">
    <text evidence="1">The sequence shown here is derived from an EMBL/GenBank/DDBJ whole genome shotgun (WGS) entry which is preliminary data.</text>
</comment>
<dbReference type="Proteomes" id="UP001054945">
    <property type="component" value="Unassembled WGS sequence"/>
</dbReference>
<proteinExistence type="predicted"/>
<evidence type="ECO:0000313" key="2">
    <source>
        <dbReference type="Proteomes" id="UP001054945"/>
    </source>
</evidence>
<dbReference type="AlphaFoldDB" id="A0AAV4VJT4"/>
<reference evidence="1 2" key="1">
    <citation type="submission" date="2021-06" db="EMBL/GenBank/DDBJ databases">
        <title>Caerostris extrusa draft genome.</title>
        <authorList>
            <person name="Kono N."/>
            <person name="Arakawa K."/>
        </authorList>
    </citation>
    <scope>NUCLEOTIDE SEQUENCE [LARGE SCALE GENOMIC DNA]</scope>
</reference>
<gene>
    <name evidence="1" type="ORF">CEXT_192981</name>
</gene>
<keyword evidence="2" id="KW-1185">Reference proteome</keyword>
<evidence type="ECO:0000313" key="1">
    <source>
        <dbReference type="EMBL" id="GIY70220.1"/>
    </source>
</evidence>
<protein>
    <submittedName>
        <fullName evidence="1">Uncharacterized protein</fullName>
    </submittedName>
</protein>
<organism evidence="1 2">
    <name type="scientific">Caerostris extrusa</name>
    <name type="common">Bark spider</name>
    <name type="synonym">Caerostris bankana</name>
    <dbReference type="NCBI Taxonomy" id="172846"/>
    <lineage>
        <taxon>Eukaryota</taxon>
        <taxon>Metazoa</taxon>
        <taxon>Ecdysozoa</taxon>
        <taxon>Arthropoda</taxon>
        <taxon>Chelicerata</taxon>
        <taxon>Arachnida</taxon>
        <taxon>Araneae</taxon>
        <taxon>Araneomorphae</taxon>
        <taxon>Entelegynae</taxon>
        <taxon>Araneoidea</taxon>
        <taxon>Araneidae</taxon>
        <taxon>Caerostris</taxon>
    </lineage>
</organism>
<dbReference type="EMBL" id="BPLR01014638">
    <property type="protein sequence ID" value="GIY70220.1"/>
    <property type="molecule type" value="Genomic_DNA"/>
</dbReference>
<sequence>MINAACSYSIFCRLLRGTLGPFRGTSGVFRGPSSWRTTQFSSCFYPACLMPTCRGVVGFYLVTPDCLVRIVQIITEHGPFRGHGVLIYYLSKPQPRQQA</sequence>
<name>A0AAV4VJT4_CAEEX</name>
<accession>A0AAV4VJT4</accession>